<protein>
    <submittedName>
        <fullName evidence="5">GPI anchor transamidase, putative</fullName>
    </submittedName>
</protein>
<dbReference type="Proteomes" id="UP000001950">
    <property type="component" value="Chromosome 3"/>
</dbReference>
<dbReference type="Pfam" id="PF01650">
    <property type="entry name" value="Peptidase_C13"/>
    <property type="match status" value="1"/>
</dbReference>
<dbReference type="UniPathway" id="UPA00196"/>
<evidence type="ECO:0000256" key="4">
    <source>
        <dbReference type="ARBA" id="ARBA00022729"/>
    </source>
</evidence>
<dbReference type="EMBL" id="CR940352">
    <property type="protein sequence ID" value="CAI76042.1"/>
    <property type="molecule type" value="Genomic_DNA"/>
</dbReference>
<dbReference type="eggNOG" id="KOG1349">
    <property type="taxonomic scope" value="Eukaryota"/>
</dbReference>
<evidence type="ECO:0000256" key="3">
    <source>
        <dbReference type="ARBA" id="ARBA00022502"/>
    </source>
</evidence>
<comment type="similarity">
    <text evidence="2">Belongs to the peptidase C13 family.</text>
</comment>
<keyword evidence="4" id="KW-0732">Signal</keyword>
<dbReference type="InterPro" id="IPR001096">
    <property type="entry name" value="Peptidase_C13"/>
</dbReference>
<dbReference type="InterPro" id="IPR028361">
    <property type="entry name" value="GPI_transamidase"/>
</dbReference>
<keyword evidence="6" id="KW-1185">Reference proteome</keyword>
<dbReference type="InParanoid" id="Q4UAV9"/>
<keyword evidence="3" id="KW-0337">GPI-anchor biosynthesis</keyword>
<dbReference type="GO" id="GO:0006508">
    <property type="term" value="P:proteolysis"/>
    <property type="evidence" value="ECO:0007669"/>
    <property type="project" value="InterPro"/>
</dbReference>
<comment type="pathway">
    <text evidence="1">Glycolipid biosynthesis; glycosylphosphatidylinositol-anchor biosynthesis.</text>
</comment>
<dbReference type="PANTHER" id="PTHR48067">
    <property type="entry name" value="GPI-ANCHOR TRANSAMIDASE"/>
    <property type="match status" value="1"/>
</dbReference>
<organism evidence="5 6">
    <name type="scientific">Theileria annulata</name>
    <dbReference type="NCBI Taxonomy" id="5874"/>
    <lineage>
        <taxon>Eukaryota</taxon>
        <taxon>Sar</taxon>
        <taxon>Alveolata</taxon>
        <taxon>Apicomplexa</taxon>
        <taxon>Aconoidasida</taxon>
        <taxon>Piroplasmida</taxon>
        <taxon>Theileriidae</taxon>
        <taxon>Theileria</taxon>
    </lineage>
</organism>
<dbReference type="GO" id="GO:0006506">
    <property type="term" value="P:GPI anchor biosynthetic process"/>
    <property type="evidence" value="ECO:0007669"/>
    <property type="project" value="UniProtKB-UniPathway"/>
</dbReference>
<name>Q4UAV9_THEAN</name>
<dbReference type="PANTHER" id="PTHR48067:SF1">
    <property type="entry name" value="GPI-ANCHOR TRANSAMIDASE"/>
    <property type="match status" value="1"/>
</dbReference>
<dbReference type="Gene3D" id="3.40.50.1460">
    <property type="match status" value="1"/>
</dbReference>
<dbReference type="VEuPathDB" id="PiroplasmaDB:TA17465"/>
<dbReference type="GeneID" id="3864577"/>
<evidence type="ECO:0000256" key="2">
    <source>
        <dbReference type="ARBA" id="ARBA00009941"/>
    </source>
</evidence>
<dbReference type="GO" id="GO:0042765">
    <property type="term" value="C:GPI-anchor transamidase complex"/>
    <property type="evidence" value="ECO:0007669"/>
    <property type="project" value="InterPro"/>
</dbReference>
<dbReference type="KEGG" id="tan:TA17465"/>
<accession>Q4UAV9</accession>
<evidence type="ECO:0000256" key="1">
    <source>
        <dbReference type="ARBA" id="ARBA00004687"/>
    </source>
</evidence>
<dbReference type="AlphaFoldDB" id="Q4UAV9"/>
<dbReference type="OMA" id="FYYNYRH"/>
<dbReference type="RefSeq" id="XP_955518.1">
    <property type="nucleotide sequence ID" value="XM_950425.1"/>
</dbReference>
<dbReference type="OrthoDB" id="192611at2759"/>
<gene>
    <name evidence="5" type="ORF">TA17465</name>
</gene>
<dbReference type="STRING" id="5874.Q4UAV9"/>
<dbReference type="GO" id="GO:0016255">
    <property type="term" value="P:attachment of GPI anchor to protein"/>
    <property type="evidence" value="ECO:0007669"/>
    <property type="project" value="InterPro"/>
</dbReference>
<evidence type="ECO:0000313" key="5">
    <source>
        <dbReference type="EMBL" id="CAI76042.1"/>
    </source>
</evidence>
<sequence length="405" mass="47095">MGLSTIIGPDTYGIMNQYKNLYSEGLIKFISNKVNLSKYNDFCIEFESIKSKIFHKYMQVIGIFMSTSRFYYNYRHSGNVFAVLSKYIKFGQLSNKYLSTILPETCACHPINTATGRIYIDSNVNLNYYEGEINKDESNIYYEDVIIKYNGHGLVKNHFRYIMTSRYPKQFPNSLKLYTQFPMGDEIGYNKFVYMTGHGGDSYLQFQAKDFISSVEMGINFKEMYLKEPRMKILTLLDTCQASTMYSYIDKEIPLVWIASSVRGESSYSHNPNPYISISTCDKFTFVLSNFLNNVLSGIVDGTNKASVSRLSLRQLLRNYERNTEKERIEYGVSENIVGESGKKLDKVYLGQFIFNYRKLYSNSLKFKIKKNKNLNSKRFKNFKVENVKFQGYQNTSLIDKILQL</sequence>
<reference evidence="5 6" key="1">
    <citation type="journal article" date="2005" name="Science">
        <title>Genome of the host-cell transforming parasite Theileria annulata compared with T. parva.</title>
        <authorList>
            <person name="Pain A."/>
            <person name="Renauld H."/>
            <person name="Berriman M."/>
            <person name="Murphy L."/>
            <person name="Yeats C.A."/>
            <person name="Weir W."/>
            <person name="Kerhornou A."/>
            <person name="Aslett M."/>
            <person name="Bishop R."/>
            <person name="Bouchier C."/>
            <person name="Cochet M."/>
            <person name="Coulson R.M.R."/>
            <person name="Cronin A."/>
            <person name="de Villiers E.P."/>
            <person name="Fraser A."/>
            <person name="Fosker N."/>
            <person name="Gardner M."/>
            <person name="Goble A."/>
            <person name="Griffiths-Jones S."/>
            <person name="Harris D.E."/>
            <person name="Katzer F."/>
            <person name="Larke N."/>
            <person name="Lord A."/>
            <person name="Maser P."/>
            <person name="McKellar S."/>
            <person name="Mooney P."/>
            <person name="Morton F."/>
            <person name="Nene V."/>
            <person name="O'Neil S."/>
            <person name="Price C."/>
            <person name="Quail M.A."/>
            <person name="Rabbinowitsch E."/>
            <person name="Rawlings N.D."/>
            <person name="Rutter S."/>
            <person name="Saunders D."/>
            <person name="Seeger K."/>
            <person name="Shah T."/>
            <person name="Squares R."/>
            <person name="Squares S."/>
            <person name="Tivey A."/>
            <person name="Walker A.R."/>
            <person name="Woodward J."/>
            <person name="Dobbelaere D.A.E."/>
            <person name="Langsley G."/>
            <person name="Rajandream M.A."/>
            <person name="McKeever D."/>
            <person name="Shiels B."/>
            <person name="Tait A."/>
            <person name="Barrell B.G."/>
            <person name="Hall N."/>
        </authorList>
    </citation>
    <scope>NUCLEOTIDE SEQUENCE [LARGE SCALE GENOMIC DNA]</scope>
    <source>
        <strain evidence="6">Ankara</strain>
    </source>
</reference>
<dbReference type="GO" id="GO:0003923">
    <property type="term" value="F:GPI-anchor transamidase activity"/>
    <property type="evidence" value="ECO:0007669"/>
    <property type="project" value="InterPro"/>
</dbReference>
<evidence type="ECO:0000313" key="6">
    <source>
        <dbReference type="Proteomes" id="UP000001950"/>
    </source>
</evidence>
<proteinExistence type="inferred from homology"/>